<accession>G0N4W6</accession>
<keyword evidence="2" id="KW-1185">Reference proteome</keyword>
<evidence type="ECO:0000313" key="1">
    <source>
        <dbReference type="EMBL" id="EGT52690.1"/>
    </source>
</evidence>
<dbReference type="Proteomes" id="UP000008068">
    <property type="component" value="Unassembled WGS sequence"/>
</dbReference>
<gene>
    <name evidence="1" type="ORF">CAEBREN_21491</name>
</gene>
<dbReference type="HOGENOM" id="CLU_2560330_0_0_1"/>
<dbReference type="InParanoid" id="G0N4W6"/>
<organism evidence="2">
    <name type="scientific">Caenorhabditis brenneri</name>
    <name type="common">Nematode worm</name>
    <dbReference type="NCBI Taxonomy" id="135651"/>
    <lineage>
        <taxon>Eukaryota</taxon>
        <taxon>Metazoa</taxon>
        <taxon>Ecdysozoa</taxon>
        <taxon>Nematoda</taxon>
        <taxon>Chromadorea</taxon>
        <taxon>Rhabditida</taxon>
        <taxon>Rhabditina</taxon>
        <taxon>Rhabditomorpha</taxon>
        <taxon>Rhabditoidea</taxon>
        <taxon>Rhabditidae</taxon>
        <taxon>Peloderinae</taxon>
        <taxon>Caenorhabditis</taxon>
    </lineage>
</organism>
<protein>
    <submittedName>
        <fullName evidence="1">Uncharacterized protein</fullName>
    </submittedName>
</protein>
<dbReference type="AlphaFoldDB" id="G0N4W6"/>
<reference evidence="2" key="1">
    <citation type="submission" date="2011-07" db="EMBL/GenBank/DDBJ databases">
        <authorList>
            <consortium name="Caenorhabditis brenneri Sequencing and Analysis Consortium"/>
            <person name="Wilson R.K."/>
        </authorList>
    </citation>
    <scope>NUCLEOTIDE SEQUENCE [LARGE SCALE GENOMIC DNA]</scope>
    <source>
        <strain evidence="2">PB2801</strain>
    </source>
</reference>
<proteinExistence type="predicted"/>
<dbReference type="eggNOG" id="KOG3686">
    <property type="taxonomic scope" value="Eukaryota"/>
</dbReference>
<dbReference type="OrthoDB" id="5847178at2759"/>
<evidence type="ECO:0000313" key="2">
    <source>
        <dbReference type="Proteomes" id="UP000008068"/>
    </source>
</evidence>
<name>G0N4W6_CAEBE</name>
<dbReference type="EMBL" id="GL379838">
    <property type="protein sequence ID" value="EGT52690.1"/>
    <property type="molecule type" value="Genomic_DNA"/>
</dbReference>
<sequence>MDWIYSWKDSIFYGICSCSGTQAYHEKEVPHHHDRLDMPLQLKAYRGTYMQKRVCVEFDSDSCDIEGVNILAEREKSEWIFI</sequence>